<evidence type="ECO:0000259" key="6">
    <source>
        <dbReference type="Pfam" id="PF12770"/>
    </source>
</evidence>
<reference evidence="7" key="1">
    <citation type="submission" date="2023-06" db="EMBL/GenBank/DDBJ databases">
        <title>Genomic of Agaribacillus aureum.</title>
        <authorList>
            <person name="Wang G."/>
        </authorList>
    </citation>
    <scope>NUCLEOTIDE SEQUENCE</scope>
    <source>
        <strain evidence="7">BMA12</strain>
    </source>
</reference>
<evidence type="ECO:0000256" key="2">
    <source>
        <dbReference type="ARBA" id="ARBA00022803"/>
    </source>
</evidence>
<protein>
    <submittedName>
        <fullName evidence="7">CHAT domain-containing protein</fullName>
    </submittedName>
</protein>
<dbReference type="PANTHER" id="PTHR45641:SF19">
    <property type="entry name" value="NEPHROCYSTIN-3"/>
    <property type="match status" value="1"/>
</dbReference>
<feature type="domain" description="CHAT" evidence="6">
    <location>
        <begin position="803"/>
        <end position="1101"/>
    </location>
</feature>
<evidence type="ECO:0000256" key="1">
    <source>
        <dbReference type="ARBA" id="ARBA00022737"/>
    </source>
</evidence>
<dbReference type="Pfam" id="PF13181">
    <property type="entry name" value="TPR_8"/>
    <property type="match status" value="1"/>
</dbReference>
<feature type="transmembrane region" description="Helical" evidence="4">
    <location>
        <begin position="1112"/>
        <end position="1132"/>
    </location>
</feature>
<accession>A0ABT8L6D1</accession>
<feature type="repeat" description="TPR" evidence="3">
    <location>
        <begin position="155"/>
        <end position="188"/>
    </location>
</feature>
<dbReference type="Proteomes" id="UP001172083">
    <property type="component" value="Unassembled WGS sequence"/>
</dbReference>
<evidence type="ECO:0000256" key="5">
    <source>
        <dbReference type="SAM" id="SignalP"/>
    </source>
</evidence>
<evidence type="ECO:0000313" key="8">
    <source>
        <dbReference type="Proteomes" id="UP001172083"/>
    </source>
</evidence>
<dbReference type="PANTHER" id="PTHR45641">
    <property type="entry name" value="TETRATRICOPEPTIDE REPEAT PROTEIN (AFU_ORTHOLOGUE AFUA_6G03870)"/>
    <property type="match status" value="1"/>
</dbReference>
<keyword evidence="4" id="KW-0812">Transmembrane</keyword>
<dbReference type="Pfam" id="PF13424">
    <property type="entry name" value="TPR_12"/>
    <property type="match status" value="5"/>
</dbReference>
<feature type="chain" id="PRO_5046942220" evidence="5">
    <location>
        <begin position="22"/>
        <end position="1141"/>
    </location>
</feature>
<name>A0ABT8L6D1_9BACT</name>
<keyword evidence="4" id="KW-1133">Transmembrane helix</keyword>
<dbReference type="InterPro" id="IPR019734">
    <property type="entry name" value="TPR_rpt"/>
</dbReference>
<keyword evidence="2 3" id="KW-0802">TPR repeat</keyword>
<dbReference type="InterPro" id="IPR011990">
    <property type="entry name" value="TPR-like_helical_dom_sf"/>
</dbReference>
<keyword evidence="8" id="KW-1185">Reference proteome</keyword>
<feature type="signal peptide" evidence="5">
    <location>
        <begin position="1"/>
        <end position="21"/>
    </location>
</feature>
<feature type="repeat" description="TPR" evidence="3">
    <location>
        <begin position="114"/>
        <end position="147"/>
    </location>
</feature>
<dbReference type="RefSeq" id="WP_346758651.1">
    <property type="nucleotide sequence ID" value="NZ_JAUJEB010000002.1"/>
</dbReference>
<gene>
    <name evidence="7" type="ORF">QQ020_14680</name>
</gene>
<dbReference type="Pfam" id="PF12770">
    <property type="entry name" value="CHAT"/>
    <property type="match status" value="1"/>
</dbReference>
<keyword evidence="5" id="KW-0732">Signal</keyword>
<feature type="repeat" description="TPR" evidence="3">
    <location>
        <begin position="197"/>
        <end position="230"/>
    </location>
</feature>
<sequence>MRSKLAVLLVLGYFGCLPSYASVPLPSDTLLAYQHFVKAREFQKSSAYDSALIFYQKAAIAYKNKDIWPRHINTILAINKIKLQRLAYDEAQSNLLKILPEAQAKLGKEHPEIGNIYTLLGKVYRGLGNYDQALVNYEAGLSIREKNKGPQEALAESYHQLGMVWRIKGKREKALAHHQKSLEISKATFGESHPYVAKSYCEIAVVYKNSGEYDSAMDFYQRSVDIFLQSVDSDDPSLAPCYNGMGIIYAQTGRYTEALDYFNKLLVIDKKSLGDSHPDLARTYTNLGILNELIGDYNQALDLHHKALNIKLKSLGEDHPSLKYDYKGLASIYKIRKDPDQALLFLQKALQLELKSLGDSHPELGATYNLLGGIFLDLGKPGEALKYYRESEKVLLRTNKNSPTLGPTYHDLALICQKNQEYQKAMNYAEKALHINTSFVDPDHIYLAENHMLIGNIHKDANDLEKAMAHYELARDINREAGRDLHPLTARAYQYMASVYNSQGDYEKALITIQKSLISISKDFDNLDIKSNPLPENAINASHMIDILGQKGNILYRLYQNSLNAEDLSLSFDVLQQAVSLIDEVRTSYKSESSVEIFRNEINPILETAVEVAYERYHKTGEANYMEKAFEFAEKSKAGLLMAAVQESKAQKFAGVPDTLLQAERSLKQDLNFYDRQLFEETQKNQDGDSIKIAFYQNQKFALKRRYDTLVSKLETAYSDYYRLKYNTEVVSIEKVKSDLLSASDLLVEYFISDSSIFVFAIGKQQTKFVRLKKSATFEHDIEALRDILTEKKDEPDRFATLAHGLYLSLLAPAVPEIKDFKLIISPDRALSYLPFELLVKNEVGAGSNFFALPYLINDHPVSYTYSASMWQEVLSKRSNPHANEYLALAPDFNKRENFAGSEIAMQALAEPVRGALVELEGTSREISVIDGLFKGSFYEGSRATEQQFKKLAENYGILHLATHAIVDDQHPMNSRLLFTINQDSIEDGDLYAWELYNMRLNAEMAVLSACNTGSGKLQQGEGVKSLGWAFTYAGCRSIVMSLWPAQDRSTADLMTYFYQGLSKGYSKDRALQEAKLNYLKNADEIFSHPFYWAGFVVQGNSGPVTSHTNKYYLWLVLGVLLADLIIVLFRLKQKNHQRVS</sequence>
<feature type="repeat" description="TPR" evidence="3">
    <location>
        <begin position="239"/>
        <end position="272"/>
    </location>
</feature>
<evidence type="ECO:0000256" key="3">
    <source>
        <dbReference type="PROSITE-ProRule" id="PRU00339"/>
    </source>
</evidence>
<feature type="repeat" description="TPR" evidence="3">
    <location>
        <begin position="281"/>
        <end position="314"/>
    </location>
</feature>
<proteinExistence type="predicted"/>
<dbReference type="Gene3D" id="1.25.40.10">
    <property type="entry name" value="Tetratricopeptide repeat domain"/>
    <property type="match status" value="3"/>
</dbReference>
<dbReference type="EMBL" id="JAUJEB010000002">
    <property type="protein sequence ID" value="MDN5213312.1"/>
    <property type="molecule type" value="Genomic_DNA"/>
</dbReference>
<comment type="caution">
    <text evidence="7">The sequence shown here is derived from an EMBL/GenBank/DDBJ whole genome shotgun (WGS) entry which is preliminary data.</text>
</comment>
<evidence type="ECO:0000256" key="4">
    <source>
        <dbReference type="SAM" id="Phobius"/>
    </source>
</evidence>
<keyword evidence="4" id="KW-0472">Membrane</keyword>
<evidence type="ECO:0000313" key="7">
    <source>
        <dbReference type="EMBL" id="MDN5213312.1"/>
    </source>
</evidence>
<dbReference type="PROSITE" id="PS50005">
    <property type="entry name" value="TPR"/>
    <property type="match status" value="6"/>
</dbReference>
<dbReference type="SUPFAM" id="SSF48452">
    <property type="entry name" value="TPR-like"/>
    <property type="match status" value="3"/>
</dbReference>
<organism evidence="7 8">
    <name type="scientific">Agaribacillus aureus</name>
    <dbReference type="NCBI Taxonomy" id="3051825"/>
    <lineage>
        <taxon>Bacteria</taxon>
        <taxon>Pseudomonadati</taxon>
        <taxon>Bacteroidota</taxon>
        <taxon>Cytophagia</taxon>
        <taxon>Cytophagales</taxon>
        <taxon>Splendidivirgaceae</taxon>
        <taxon>Agaribacillus</taxon>
    </lineage>
</organism>
<feature type="repeat" description="TPR" evidence="3">
    <location>
        <begin position="490"/>
        <end position="523"/>
    </location>
</feature>
<dbReference type="SMART" id="SM00028">
    <property type="entry name" value="TPR"/>
    <property type="match status" value="11"/>
</dbReference>
<keyword evidence="1" id="KW-0677">Repeat</keyword>
<dbReference type="InterPro" id="IPR024983">
    <property type="entry name" value="CHAT_dom"/>
</dbReference>